<sequence length="151" mass="16379">MLSAITSELGPWSWWVVGLVLLAAEMLVPGFFLVWIGLAAVAVGALSLLFWDSAFWVWQLQAILFAAFAVAATFIGRKLTRDHGNTDEPFLNQRGASLVGRTATLAEPITEGRGRIKLDDTQWKVSGPDLPVGARVKVISSNGRDLTVEEA</sequence>
<dbReference type="RefSeq" id="WP_183900386.1">
    <property type="nucleotide sequence ID" value="NZ_JACIDW010000006.1"/>
</dbReference>
<dbReference type="GO" id="GO:0005886">
    <property type="term" value="C:plasma membrane"/>
    <property type="evidence" value="ECO:0007669"/>
    <property type="project" value="TreeGrafter"/>
</dbReference>
<dbReference type="InterPro" id="IPR002810">
    <property type="entry name" value="NfeD-like_C"/>
</dbReference>
<accession>A0A7W6GB95</accession>
<dbReference type="Proteomes" id="UP000582090">
    <property type="component" value="Unassembled WGS sequence"/>
</dbReference>
<dbReference type="InterPro" id="IPR012340">
    <property type="entry name" value="NA-bd_OB-fold"/>
</dbReference>
<dbReference type="PANTHER" id="PTHR33507">
    <property type="entry name" value="INNER MEMBRANE PROTEIN YBBJ"/>
    <property type="match status" value="1"/>
</dbReference>
<evidence type="ECO:0000313" key="7">
    <source>
        <dbReference type="EMBL" id="MBB3964765.1"/>
    </source>
</evidence>
<feature type="transmembrane region" description="Helical" evidence="5">
    <location>
        <begin position="12"/>
        <end position="28"/>
    </location>
</feature>
<dbReference type="InterPro" id="IPR052165">
    <property type="entry name" value="Membrane_assoc_protease"/>
</dbReference>
<evidence type="ECO:0000256" key="5">
    <source>
        <dbReference type="SAM" id="Phobius"/>
    </source>
</evidence>
<dbReference type="EMBL" id="JACIDW010000006">
    <property type="protein sequence ID" value="MBB3964765.1"/>
    <property type="molecule type" value="Genomic_DNA"/>
</dbReference>
<gene>
    <name evidence="7" type="ORF">GGQ67_002428</name>
</gene>
<dbReference type="PANTHER" id="PTHR33507:SF3">
    <property type="entry name" value="INNER MEMBRANE PROTEIN YBBJ"/>
    <property type="match status" value="1"/>
</dbReference>
<feature type="transmembrane region" description="Helical" evidence="5">
    <location>
        <begin position="57"/>
        <end position="75"/>
    </location>
</feature>
<evidence type="ECO:0000256" key="3">
    <source>
        <dbReference type="ARBA" id="ARBA00022989"/>
    </source>
</evidence>
<dbReference type="AlphaFoldDB" id="A0A7W6GB95"/>
<comment type="caution">
    <text evidence="7">The sequence shown here is derived from an EMBL/GenBank/DDBJ whole genome shotgun (WGS) entry which is preliminary data.</text>
</comment>
<proteinExistence type="predicted"/>
<keyword evidence="4 5" id="KW-0472">Membrane</keyword>
<dbReference type="Pfam" id="PF01957">
    <property type="entry name" value="NfeD"/>
    <property type="match status" value="1"/>
</dbReference>
<keyword evidence="2 5" id="KW-0812">Transmembrane</keyword>
<evidence type="ECO:0000256" key="4">
    <source>
        <dbReference type="ARBA" id="ARBA00023136"/>
    </source>
</evidence>
<evidence type="ECO:0000256" key="2">
    <source>
        <dbReference type="ARBA" id="ARBA00022692"/>
    </source>
</evidence>
<evidence type="ECO:0000256" key="1">
    <source>
        <dbReference type="ARBA" id="ARBA00004141"/>
    </source>
</evidence>
<dbReference type="Gene3D" id="2.40.50.140">
    <property type="entry name" value="Nucleic acid-binding proteins"/>
    <property type="match status" value="1"/>
</dbReference>
<feature type="domain" description="NfeD-like C-terminal" evidence="6">
    <location>
        <begin position="97"/>
        <end position="149"/>
    </location>
</feature>
<comment type="subcellular location">
    <subcellularLocation>
        <location evidence="1">Membrane</location>
        <topology evidence="1">Multi-pass membrane protein</topology>
    </subcellularLocation>
</comment>
<protein>
    <recommendedName>
        <fullName evidence="6">NfeD-like C-terminal domain-containing protein</fullName>
    </recommendedName>
</protein>
<keyword evidence="3 5" id="KW-1133">Transmembrane helix</keyword>
<keyword evidence="8" id="KW-1185">Reference proteome</keyword>
<name>A0A7W6GB95_9HYPH</name>
<evidence type="ECO:0000259" key="6">
    <source>
        <dbReference type="Pfam" id="PF01957"/>
    </source>
</evidence>
<evidence type="ECO:0000313" key="8">
    <source>
        <dbReference type="Proteomes" id="UP000582090"/>
    </source>
</evidence>
<reference evidence="7 8" key="1">
    <citation type="submission" date="2020-08" db="EMBL/GenBank/DDBJ databases">
        <title>Genomic Encyclopedia of Type Strains, Phase IV (KMG-IV): sequencing the most valuable type-strain genomes for metagenomic binning, comparative biology and taxonomic classification.</title>
        <authorList>
            <person name="Goeker M."/>
        </authorList>
    </citation>
    <scope>NUCLEOTIDE SEQUENCE [LARGE SCALE GENOMIC DNA]</scope>
    <source>
        <strain evidence="7 8">DSM 26575</strain>
    </source>
</reference>
<organism evidence="7 8">
    <name type="scientific">Rhizobium metallidurans</name>
    <dbReference type="NCBI Taxonomy" id="1265931"/>
    <lineage>
        <taxon>Bacteria</taxon>
        <taxon>Pseudomonadati</taxon>
        <taxon>Pseudomonadota</taxon>
        <taxon>Alphaproteobacteria</taxon>
        <taxon>Hyphomicrobiales</taxon>
        <taxon>Rhizobiaceae</taxon>
        <taxon>Rhizobium/Agrobacterium group</taxon>
        <taxon>Rhizobium</taxon>
    </lineage>
</organism>